<dbReference type="InterPro" id="IPR015943">
    <property type="entry name" value="WD40/YVTN_repeat-like_dom_sf"/>
</dbReference>
<comment type="similarity">
    <text evidence="4">Belongs to the BamB family.</text>
</comment>
<dbReference type="NCBIfam" id="TIGR03300">
    <property type="entry name" value="assembly_YfgL"/>
    <property type="match status" value="1"/>
</dbReference>
<comment type="subcellular location">
    <subcellularLocation>
        <location evidence="4">Cell outer membrane</location>
    </subcellularLocation>
</comment>
<organism evidence="6 7">
    <name type="scientific">Fluviibacter phosphoraccumulans</name>
    <dbReference type="NCBI Taxonomy" id="1751046"/>
    <lineage>
        <taxon>Bacteria</taxon>
        <taxon>Pseudomonadati</taxon>
        <taxon>Pseudomonadota</taxon>
        <taxon>Betaproteobacteria</taxon>
        <taxon>Rhodocyclales</taxon>
        <taxon>Fluviibacteraceae</taxon>
        <taxon>Fluviibacter</taxon>
    </lineage>
</organism>
<dbReference type="InterPro" id="IPR002372">
    <property type="entry name" value="PQQ_rpt_dom"/>
</dbReference>
<dbReference type="InterPro" id="IPR011047">
    <property type="entry name" value="Quinoprotein_ADH-like_sf"/>
</dbReference>
<accession>A0A679I308</accession>
<dbReference type="EMBL" id="AP022345">
    <property type="protein sequence ID" value="BBU68826.1"/>
    <property type="molecule type" value="Genomic_DNA"/>
</dbReference>
<dbReference type="GO" id="GO:0043165">
    <property type="term" value="P:Gram-negative-bacterium-type cell outer membrane assembly"/>
    <property type="evidence" value="ECO:0007669"/>
    <property type="project" value="UniProtKB-UniRule"/>
</dbReference>
<evidence type="ECO:0000256" key="1">
    <source>
        <dbReference type="ARBA" id="ARBA00022729"/>
    </source>
</evidence>
<dbReference type="InterPro" id="IPR018391">
    <property type="entry name" value="PQQ_b-propeller_rpt"/>
</dbReference>
<dbReference type="PANTHER" id="PTHR34512:SF30">
    <property type="entry name" value="OUTER MEMBRANE PROTEIN ASSEMBLY FACTOR BAMB"/>
    <property type="match status" value="1"/>
</dbReference>
<dbReference type="PANTHER" id="PTHR34512">
    <property type="entry name" value="CELL SURFACE PROTEIN"/>
    <property type="match status" value="1"/>
</dbReference>
<sequence>MGGLLALTLAGCGLFGSSKPKPTPLTPIVERVGVRQDWQTSIGKAGNFTFLPASGGPVVLAAALDGTVVRLDNGKEVWRTSAGQKLSAGTASDGRLVVVGTYKGEVLTFDFETGKPVWNTNVKGELVAPPAITEGLVIVRTSDNRVIALDAADGKQRWNYQRSNPPLAVRSVAPPLPFGPFVLVGMPGGKIYALSLQNGAPAWEGTVSVPRGATELDRVSDVVTVPAVQGPLMCAVAFQGRAACFDMQGGSQIWSKEVSSVAGITMDDRRVFIPDEQGVVHAFDRSTGASVWRQDKLKYRNVSAPVALPMGLVVGDGEGFLHVLDRDTGEFISRMNVGGGGVMSILPALGPNTVLLQTRGGSLMAVTLQ</sequence>
<dbReference type="AlphaFoldDB" id="A0A679I308"/>
<name>A0A679I308_9RHOO</name>
<keyword evidence="3 4" id="KW-0998">Cell outer membrane</keyword>
<evidence type="ECO:0000256" key="3">
    <source>
        <dbReference type="ARBA" id="ARBA00023237"/>
    </source>
</evidence>
<dbReference type="InterPro" id="IPR017687">
    <property type="entry name" value="BamB"/>
</dbReference>
<proteinExistence type="inferred from homology"/>
<evidence type="ECO:0000313" key="6">
    <source>
        <dbReference type="EMBL" id="BBU68826.1"/>
    </source>
</evidence>
<keyword evidence="7" id="KW-1185">Reference proteome</keyword>
<dbReference type="Pfam" id="PF13360">
    <property type="entry name" value="PQQ_2"/>
    <property type="match status" value="1"/>
</dbReference>
<evidence type="ECO:0000313" key="7">
    <source>
        <dbReference type="Proteomes" id="UP000463961"/>
    </source>
</evidence>
<evidence type="ECO:0000256" key="2">
    <source>
        <dbReference type="ARBA" id="ARBA00023136"/>
    </source>
</evidence>
<dbReference type="GO" id="GO:0009279">
    <property type="term" value="C:cell outer membrane"/>
    <property type="evidence" value="ECO:0007669"/>
    <property type="project" value="UniProtKB-SubCell"/>
</dbReference>
<evidence type="ECO:0000259" key="5">
    <source>
        <dbReference type="Pfam" id="PF13360"/>
    </source>
</evidence>
<dbReference type="Gene3D" id="2.130.10.10">
    <property type="entry name" value="YVTN repeat-like/Quinoprotein amine dehydrogenase"/>
    <property type="match status" value="1"/>
</dbReference>
<comment type="subunit">
    <text evidence="4">Part of the Bam complex.</text>
</comment>
<comment type="function">
    <text evidence="4">Part of the outer membrane protein assembly complex, which is involved in assembly and insertion of beta-barrel proteins into the outer membrane.</text>
</comment>
<dbReference type="SUPFAM" id="SSF50998">
    <property type="entry name" value="Quinoprotein alcohol dehydrogenase-like"/>
    <property type="match status" value="1"/>
</dbReference>
<protein>
    <recommendedName>
        <fullName evidence="4">Outer membrane protein assembly factor BamB</fullName>
    </recommendedName>
</protein>
<evidence type="ECO:0000256" key="4">
    <source>
        <dbReference type="HAMAP-Rule" id="MF_00923"/>
    </source>
</evidence>
<gene>
    <name evidence="4 6" type="primary">bamB</name>
    <name evidence="6" type="ORF">ICHIAU1_11090</name>
</gene>
<keyword evidence="1 4" id="KW-0732">Signal</keyword>
<dbReference type="GO" id="GO:0051205">
    <property type="term" value="P:protein insertion into membrane"/>
    <property type="evidence" value="ECO:0007669"/>
    <property type="project" value="UniProtKB-UniRule"/>
</dbReference>
<keyword evidence="2 4" id="KW-0472">Membrane</keyword>
<dbReference type="HAMAP" id="MF_00923">
    <property type="entry name" value="OM_assembly_BamB"/>
    <property type="match status" value="1"/>
</dbReference>
<feature type="domain" description="Pyrrolo-quinoline quinone repeat" evidence="5">
    <location>
        <begin position="65"/>
        <end position="294"/>
    </location>
</feature>
<dbReference type="Proteomes" id="UP000463961">
    <property type="component" value="Chromosome"/>
</dbReference>
<reference evidence="7" key="1">
    <citation type="submission" date="2020-01" db="EMBL/GenBank/DDBJ databases">
        <title>Phosphoaccumulans saitamaens gen. nov., sp. nov., a polyphosphate accumulating bacterium isolated from surface river water.</title>
        <authorList>
            <person name="Watanabe K."/>
            <person name="Suda W."/>
        </authorList>
    </citation>
    <scope>NUCLEOTIDE SEQUENCE [LARGE SCALE GENOMIC DNA]</scope>
    <source>
        <strain evidence="7">ICHIAU1</strain>
    </source>
</reference>
<dbReference type="SMART" id="SM00564">
    <property type="entry name" value="PQQ"/>
    <property type="match status" value="6"/>
</dbReference>